<evidence type="ECO:0000256" key="1">
    <source>
        <dbReference type="SAM" id="MobiDB-lite"/>
    </source>
</evidence>
<protein>
    <submittedName>
        <fullName evidence="3">Macaca fascicularis brain cDNA clone: QmoA-11994, similar to human NADH dehydrogenase 1 (MTND1), mRNA, RefSeq: NM_173708.1</fullName>
    </submittedName>
    <submittedName>
        <fullName evidence="2">Macaca fascicularis brain cDNA clone: QtrA-18992, similar to human NADH dehydrogenase 1 (MTND1), mRNA, RefSeq: NM_173708.1</fullName>
    </submittedName>
</protein>
<feature type="compositionally biased region" description="Polar residues" evidence="1">
    <location>
        <begin position="1"/>
        <end position="15"/>
    </location>
</feature>
<reference evidence="3" key="1">
    <citation type="journal article" date="2007" name="PLoS Biol.">
        <title>Rate of evolution in brain-expressed genes in humans and other primates.</title>
        <authorList>
            <person name="Wang H.-Y."/>
            <person name="Chien H.-C."/>
            <person name="Osada N."/>
            <person name="Hashimoto K."/>
            <person name="Sugano S."/>
            <person name="Gojobori T."/>
            <person name="Chou C.-K."/>
            <person name="Tsai S.-F."/>
            <person name="Wu C.-I."/>
            <person name="Shen C.-K.J."/>
        </authorList>
    </citation>
    <scope>NUCLEOTIDE SEQUENCE</scope>
</reference>
<organism evidence="3">
    <name type="scientific">Macaca fascicularis</name>
    <name type="common">Crab-eating macaque</name>
    <name type="synonym">Cynomolgus monkey</name>
    <dbReference type="NCBI Taxonomy" id="9541"/>
    <lineage>
        <taxon>Eukaryota</taxon>
        <taxon>Metazoa</taxon>
        <taxon>Chordata</taxon>
        <taxon>Craniata</taxon>
        <taxon>Vertebrata</taxon>
        <taxon>Euteleostomi</taxon>
        <taxon>Mammalia</taxon>
        <taxon>Eutheria</taxon>
        <taxon>Euarchontoglires</taxon>
        <taxon>Primates</taxon>
        <taxon>Haplorrhini</taxon>
        <taxon>Catarrhini</taxon>
        <taxon>Cercopithecidae</taxon>
        <taxon>Cercopithecinae</taxon>
        <taxon>Macaca</taxon>
    </lineage>
</organism>
<evidence type="ECO:0000313" key="3">
    <source>
        <dbReference type="EMBL" id="BAE91117.1"/>
    </source>
</evidence>
<proteinExistence type="evidence at transcript level"/>
<dbReference type="AlphaFoldDB" id="I7GN95"/>
<dbReference type="EMBL" id="AB174055">
    <property type="protein sequence ID" value="BAE91117.1"/>
    <property type="molecule type" value="mRNA"/>
</dbReference>
<evidence type="ECO:0000313" key="2">
    <source>
        <dbReference type="EMBL" id="BAE88903.1"/>
    </source>
</evidence>
<accession>I7GN95</accession>
<feature type="region of interest" description="Disordered" evidence="1">
    <location>
        <begin position="1"/>
        <end position="27"/>
    </location>
</feature>
<sequence length="113" mass="13351">MNPSPYTQRSNQLQPRTPIHPSHTQPNRLLHPMIRVSIKLKLRPNRSPTSRRPNNFIRSHPHYYPIISPTNKRLIQPQYTYHNARTSMTPPTIMTPSHNMIYLHTSRNKPNPF</sequence>
<dbReference type="EMBL" id="AB171840">
    <property type="protein sequence ID" value="BAE88903.1"/>
    <property type="molecule type" value="mRNA"/>
</dbReference>
<name>I7GN95_MACFA</name>